<feature type="transmembrane region" description="Helical" evidence="1">
    <location>
        <begin position="101"/>
        <end position="125"/>
    </location>
</feature>
<accession>A0A168G9U1</accession>
<evidence type="ECO:0000259" key="2">
    <source>
        <dbReference type="Pfam" id="PF01757"/>
    </source>
</evidence>
<name>A0A168G9U1_CORDF</name>
<feature type="transmembrane region" description="Helical" evidence="1">
    <location>
        <begin position="299"/>
        <end position="319"/>
    </location>
</feature>
<feature type="transmembrane region" description="Helical" evidence="1">
    <location>
        <begin position="59"/>
        <end position="81"/>
    </location>
</feature>
<keyword evidence="4" id="KW-1185">Reference proteome</keyword>
<feature type="domain" description="Acyltransferase 3" evidence="2">
    <location>
        <begin position="55"/>
        <end position="444"/>
    </location>
</feature>
<protein>
    <submittedName>
        <fullName evidence="3">Acyltransferase</fullName>
    </submittedName>
</protein>
<feature type="transmembrane region" description="Helical" evidence="1">
    <location>
        <begin position="211"/>
        <end position="232"/>
    </location>
</feature>
<dbReference type="GO" id="GO:0016747">
    <property type="term" value="F:acyltransferase activity, transferring groups other than amino-acyl groups"/>
    <property type="evidence" value="ECO:0007669"/>
    <property type="project" value="InterPro"/>
</dbReference>
<sequence length="493" mass="56711">MMGLADSLREREWLKRPKTTFLILLSAFLFALLPSFIQRRLRPCEFKPRRISPTSWLDGLRGVAAFTVYVNHYTAMNFVRFQRSYGDHELVEWSSPVQLPFVRVIFCGLPMVHIFFVISGFALSYKPLRLMRSRKYHELHEALASSIFRRGFRLFLPVMASTLFVMTVCYMGITSGALPTLAENIWDWWKAIGQITDSWSWDVLWYPRYDVHLWTIGIEFSHSMLLFVILMGTSRMRTPLRLGFLFVFVYYCMRYGRWGPAEFTAGMIIAEFTLIQNEKNAMVEGPLLPRSNSASVKRIILVIFLLVNLMFALFVAGWPNGDVTVQTGFSFLYRNTPDPFWSIGGNVLIFPWYALGAVQIVMAAHQIQPIQNLFVTPIAQYLGDISFSLYLMHGPMQGILEWRILPTAWALVDGTKTAGMWQTTIAWAIGFAMLAPFTIWISDIFWRFVDVPSVRFARWLESLSIHQEPASGYEPAVGYPHKIKDEGSHRAPS</sequence>
<keyword evidence="1" id="KW-0812">Transmembrane</keyword>
<dbReference type="InterPro" id="IPR050879">
    <property type="entry name" value="Acyltransferase_3"/>
</dbReference>
<dbReference type="EMBL" id="AZHF01000004">
    <property type="protein sequence ID" value="OAA76213.1"/>
    <property type="molecule type" value="Genomic_DNA"/>
</dbReference>
<reference evidence="3 4" key="1">
    <citation type="journal article" date="2016" name="Genome Biol. Evol.">
        <title>Divergent and convergent evolution of fungal pathogenicity.</title>
        <authorList>
            <person name="Shang Y."/>
            <person name="Xiao G."/>
            <person name="Zheng P."/>
            <person name="Cen K."/>
            <person name="Zhan S."/>
            <person name="Wang C."/>
        </authorList>
    </citation>
    <scope>NUCLEOTIDE SEQUENCE [LARGE SCALE GENOMIC DNA]</scope>
    <source>
        <strain evidence="3 4">RCEF 1005</strain>
    </source>
</reference>
<evidence type="ECO:0000313" key="4">
    <source>
        <dbReference type="Proteomes" id="UP000076881"/>
    </source>
</evidence>
<dbReference type="PANTHER" id="PTHR23028">
    <property type="entry name" value="ACETYLTRANSFERASE"/>
    <property type="match status" value="1"/>
</dbReference>
<dbReference type="Pfam" id="PF01757">
    <property type="entry name" value="Acyl_transf_3"/>
    <property type="match status" value="1"/>
</dbReference>
<feature type="transmembrane region" description="Helical" evidence="1">
    <location>
        <begin position="373"/>
        <end position="392"/>
    </location>
</feature>
<evidence type="ECO:0000256" key="1">
    <source>
        <dbReference type="SAM" id="Phobius"/>
    </source>
</evidence>
<feature type="transmembrane region" description="Helical" evidence="1">
    <location>
        <begin position="20"/>
        <end position="38"/>
    </location>
</feature>
<gene>
    <name evidence="3" type="ORF">LEL_05897</name>
</gene>
<dbReference type="PANTHER" id="PTHR23028:SF134">
    <property type="entry name" value="PUTATIVE (AFU_ORTHOLOGUE AFUA_4G08520)-RELATED"/>
    <property type="match status" value="1"/>
</dbReference>
<feature type="transmembrane region" description="Helical" evidence="1">
    <location>
        <begin position="154"/>
        <end position="173"/>
    </location>
</feature>
<dbReference type="OrthoDB" id="5819582at2759"/>
<feature type="transmembrane region" description="Helical" evidence="1">
    <location>
        <begin position="425"/>
        <end position="446"/>
    </location>
</feature>
<keyword evidence="3" id="KW-0012">Acyltransferase</keyword>
<keyword evidence="1" id="KW-1133">Transmembrane helix</keyword>
<keyword evidence="3" id="KW-0808">Transferase</keyword>
<organism evidence="3 4">
    <name type="scientific">Akanthomyces lecanii RCEF 1005</name>
    <dbReference type="NCBI Taxonomy" id="1081108"/>
    <lineage>
        <taxon>Eukaryota</taxon>
        <taxon>Fungi</taxon>
        <taxon>Dikarya</taxon>
        <taxon>Ascomycota</taxon>
        <taxon>Pezizomycotina</taxon>
        <taxon>Sordariomycetes</taxon>
        <taxon>Hypocreomycetidae</taxon>
        <taxon>Hypocreales</taxon>
        <taxon>Cordycipitaceae</taxon>
        <taxon>Akanthomyces</taxon>
        <taxon>Cordyceps confragosa</taxon>
    </lineage>
</organism>
<proteinExistence type="predicted"/>
<dbReference type="STRING" id="1081108.A0A168G9U1"/>
<keyword evidence="1" id="KW-0472">Membrane</keyword>
<dbReference type="Proteomes" id="UP000076881">
    <property type="component" value="Unassembled WGS sequence"/>
</dbReference>
<evidence type="ECO:0000313" key="3">
    <source>
        <dbReference type="EMBL" id="OAA76213.1"/>
    </source>
</evidence>
<dbReference type="AlphaFoldDB" id="A0A168G9U1"/>
<comment type="caution">
    <text evidence="3">The sequence shown here is derived from an EMBL/GenBank/DDBJ whole genome shotgun (WGS) entry which is preliminary data.</text>
</comment>
<dbReference type="InterPro" id="IPR002656">
    <property type="entry name" value="Acyl_transf_3_dom"/>
</dbReference>
<feature type="transmembrane region" description="Helical" evidence="1">
    <location>
        <begin position="339"/>
        <end position="361"/>
    </location>
</feature>